<comment type="caution">
    <text evidence="2">The sequence shown here is derived from an EMBL/GenBank/DDBJ whole genome shotgun (WGS) entry which is preliminary data.</text>
</comment>
<feature type="transmembrane region" description="Helical" evidence="1">
    <location>
        <begin position="161"/>
        <end position="181"/>
    </location>
</feature>
<evidence type="ECO:0000313" key="2">
    <source>
        <dbReference type="EMBL" id="MCG4745081.1"/>
    </source>
</evidence>
<evidence type="ECO:0000313" key="3">
    <source>
        <dbReference type="EMBL" id="NSJ47468.1"/>
    </source>
</evidence>
<sequence>MKERKNGHTYLKRLFLAFYIPFAVNIPVAAYVWHMGIWPGFQTVSPLGPAARNLLLVMTLAVTWVIWMVFQIMPKRKDAYASWRVTIMEGGRCLCYTAIYGIFVQVLVLLKVYPGLGQGLVQKKILWAGGIYSVIMLLILLWNGILRIFFTSRRLRLRMRVIMVLAMWVPAVNLLVLLHAMRLVHEEYDFECYKQSVRSVRAESDMCRTRYPLLLVHGVGFRDLRYFNYWGRIPRELARYGAAVYYGNQEAFATVAYNAGDIRKKIEGIVEETGCGKVNIIAHSKGGLDSRYAISNLGAAPMVASLTTINTPHRGCRFVDYACRLPEGLYRFIAGCFDRWFGRFGDSHPDFYTATHQFSTDLSRRFNETVPDMPGVFYQSYTSLMKDCLSDPLLWLPYLLIRAVDGASDGLVTPESAMWGEFRGIVTNRKHRGISHGDMIDLKREDYRGFDVVEFYVKLVEELKHKGF</sequence>
<feature type="transmembrane region" description="Helical" evidence="1">
    <location>
        <begin position="93"/>
        <end position="113"/>
    </location>
</feature>
<proteinExistence type="predicted"/>
<feature type="transmembrane region" description="Helical" evidence="1">
    <location>
        <begin position="54"/>
        <end position="73"/>
    </location>
</feature>
<dbReference type="Gene3D" id="3.40.50.1820">
    <property type="entry name" value="alpha/beta hydrolase"/>
    <property type="match status" value="1"/>
</dbReference>
<name>A0AAW5BXX1_9FIRM</name>
<gene>
    <name evidence="3" type="ORF">G5B36_01945</name>
    <name evidence="2" type="ORF">L0N08_06640</name>
</gene>
<dbReference type="RefSeq" id="WP_165640798.1">
    <property type="nucleotide sequence ID" value="NZ_JAAITT010000002.1"/>
</dbReference>
<dbReference type="AlphaFoldDB" id="A0AAW5BXX1"/>
<feature type="transmembrane region" description="Helical" evidence="1">
    <location>
        <begin position="125"/>
        <end position="149"/>
    </location>
</feature>
<dbReference type="EMBL" id="JAKNGE010000006">
    <property type="protein sequence ID" value="MCG4745081.1"/>
    <property type="molecule type" value="Genomic_DNA"/>
</dbReference>
<keyword evidence="1" id="KW-1133">Transmembrane helix</keyword>
<feature type="transmembrane region" description="Helical" evidence="1">
    <location>
        <begin position="14"/>
        <end position="34"/>
    </location>
</feature>
<dbReference type="SUPFAM" id="SSF53474">
    <property type="entry name" value="alpha/beta-Hydrolases"/>
    <property type="match status" value="1"/>
</dbReference>
<evidence type="ECO:0000256" key="1">
    <source>
        <dbReference type="SAM" id="Phobius"/>
    </source>
</evidence>
<dbReference type="EMBL" id="JAAITT010000002">
    <property type="protein sequence ID" value="NSJ47468.1"/>
    <property type="molecule type" value="Genomic_DNA"/>
</dbReference>
<protein>
    <submittedName>
        <fullName evidence="2">Triacylglycerol lipase</fullName>
    </submittedName>
</protein>
<organism evidence="2 5">
    <name type="scientific">Enterocloster aldenensis</name>
    <dbReference type="NCBI Taxonomy" id="358742"/>
    <lineage>
        <taxon>Bacteria</taxon>
        <taxon>Bacillati</taxon>
        <taxon>Bacillota</taxon>
        <taxon>Clostridia</taxon>
        <taxon>Lachnospirales</taxon>
        <taxon>Lachnospiraceae</taxon>
        <taxon>Enterocloster</taxon>
    </lineage>
</organism>
<dbReference type="Proteomes" id="UP001299608">
    <property type="component" value="Unassembled WGS sequence"/>
</dbReference>
<dbReference type="InterPro" id="IPR029058">
    <property type="entry name" value="AB_hydrolase_fold"/>
</dbReference>
<accession>A0AAW5BXX1</accession>
<keyword evidence="1" id="KW-0472">Membrane</keyword>
<reference evidence="3" key="2">
    <citation type="submission" date="2020-02" db="EMBL/GenBank/DDBJ databases">
        <authorList>
            <person name="Littmann E."/>
            <person name="Sorbara M."/>
        </authorList>
    </citation>
    <scope>NUCLEOTIDE SEQUENCE</scope>
    <source>
        <strain evidence="3">MSK.1.17</strain>
    </source>
</reference>
<evidence type="ECO:0000313" key="5">
    <source>
        <dbReference type="Proteomes" id="UP001299608"/>
    </source>
</evidence>
<evidence type="ECO:0000313" key="4">
    <source>
        <dbReference type="Proteomes" id="UP000669239"/>
    </source>
</evidence>
<reference evidence="2" key="3">
    <citation type="submission" date="2022-01" db="EMBL/GenBank/DDBJ databases">
        <title>Collection of gut derived symbiotic bacterial strains cultured from healthy donors.</title>
        <authorList>
            <person name="Lin H."/>
            <person name="Kohout C."/>
            <person name="Waligurski E."/>
            <person name="Pamer E.G."/>
        </authorList>
    </citation>
    <scope>NUCLEOTIDE SEQUENCE</scope>
    <source>
        <strain evidence="2">DFI.6.55</strain>
    </source>
</reference>
<keyword evidence="1" id="KW-0812">Transmembrane</keyword>
<reference evidence="3 4" key="1">
    <citation type="journal article" date="2020" name="Cell Host Microbe">
        <title>Functional and Genomic Variation between Human-Derived Isolates of Lachnospiraceae Reveals Inter- and Intra-Species Diversity.</title>
        <authorList>
            <person name="Sorbara M.T."/>
            <person name="Littmann E.R."/>
            <person name="Fontana E."/>
            <person name="Moody T.U."/>
            <person name="Kohout C.E."/>
            <person name="Gjonbalaj M."/>
            <person name="Eaton V."/>
            <person name="Seok R."/>
            <person name="Leiner I.M."/>
            <person name="Pamer E.G."/>
        </authorList>
    </citation>
    <scope>NUCLEOTIDE SEQUENCE [LARGE SCALE GENOMIC DNA]</scope>
    <source>
        <strain evidence="3 4">MSK.1.17</strain>
    </source>
</reference>
<dbReference type="Proteomes" id="UP000669239">
    <property type="component" value="Unassembled WGS sequence"/>
</dbReference>
<keyword evidence="4" id="KW-1185">Reference proteome</keyword>